<evidence type="ECO:0000313" key="8">
    <source>
        <dbReference type="EMBL" id="MDA3615538.1"/>
    </source>
</evidence>
<comment type="subcellular location">
    <subcellularLocation>
        <location evidence="1">Membrane</location>
        <topology evidence="1">Multi-pass membrane protein</topology>
    </subcellularLocation>
</comment>
<gene>
    <name evidence="8" type="ORF">O3P16_12025</name>
</gene>
<evidence type="ECO:0000256" key="1">
    <source>
        <dbReference type="ARBA" id="ARBA00004141"/>
    </source>
</evidence>
<keyword evidence="2" id="KW-0812">Transmembrane</keyword>
<dbReference type="NCBIfam" id="TIGR04131">
    <property type="entry name" value="Bac_Flav_CTERM"/>
    <property type="match status" value="1"/>
</dbReference>
<dbReference type="PROSITE" id="PS50093">
    <property type="entry name" value="PKD"/>
    <property type="match status" value="8"/>
</dbReference>
<evidence type="ECO:0000259" key="6">
    <source>
        <dbReference type="PROSITE" id="PS50093"/>
    </source>
</evidence>
<dbReference type="Pfam" id="PF13585">
    <property type="entry name" value="CHU_C"/>
    <property type="match status" value="1"/>
</dbReference>
<accession>A0ABT4UMZ5</accession>
<dbReference type="InterPro" id="IPR000601">
    <property type="entry name" value="PKD_dom"/>
</dbReference>
<keyword evidence="5" id="KW-0472">Membrane</keyword>
<dbReference type="RefSeq" id="WP_407031865.1">
    <property type="nucleotide sequence ID" value="NZ_JAQGEF010000014.1"/>
</dbReference>
<dbReference type="InterPro" id="IPR013783">
    <property type="entry name" value="Ig-like_fold"/>
</dbReference>
<dbReference type="Pfam" id="PF17517">
    <property type="entry name" value="IgGFc_binding"/>
    <property type="match status" value="1"/>
</dbReference>
<evidence type="ECO:0000259" key="7">
    <source>
        <dbReference type="PROSITE" id="PS50853"/>
    </source>
</evidence>
<feature type="domain" description="PKD" evidence="6">
    <location>
        <begin position="2211"/>
        <end position="2239"/>
    </location>
</feature>
<evidence type="ECO:0000256" key="3">
    <source>
        <dbReference type="ARBA" id="ARBA00022737"/>
    </source>
</evidence>
<dbReference type="InterPro" id="IPR036116">
    <property type="entry name" value="FN3_sf"/>
</dbReference>
<keyword evidence="4" id="KW-1133">Transmembrane helix</keyword>
<evidence type="ECO:0000256" key="5">
    <source>
        <dbReference type="ARBA" id="ARBA00023136"/>
    </source>
</evidence>
<feature type="domain" description="PKD" evidence="6">
    <location>
        <begin position="1727"/>
        <end position="1799"/>
    </location>
</feature>
<dbReference type="InterPro" id="IPR026341">
    <property type="entry name" value="T9SS_type_B"/>
</dbReference>
<dbReference type="Gene3D" id="2.60.40.10">
    <property type="entry name" value="Immunoglobulins"/>
    <property type="match status" value="11"/>
</dbReference>
<keyword evidence="3" id="KW-0677">Repeat</keyword>
<keyword evidence="9" id="KW-1185">Reference proteome</keyword>
<dbReference type="InterPro" id="IPR035986">
    <property type="entry name" value="PKD_dom_sf"/>
</dbReference>
<dbReference type="Proteomes" id="UP001210231">
    <property type="component" value="Unassembled WGS sequence"/>
</dbReference>
<dbReference type="SUPFAM" id="SSF49299">
    <property type="entry name" value="PKD domain"/>
    <property type="match status" value="10"/>
</dbReference>
<reference evidence="8 9" key="1">
    <citation type="submission" date="2022-12" db="EMBL/GenBank/DDBJ databases">
        <title>Chitinophagaceae gen. sp. nov., a new member of the family Chitinophagaceae, isolated from soil in a chemical factory.</title>
        <authorList>
            <person name="Ke Z."/>
        </authorList>
    </citation>
    <scope>NUCLEOTIDE SEQUENCE [LARGE SCALE GENOMIC DNA]</scope>
    <source>
        <strain evidence="8 9">LY-5</strain>
    </source>
</reference>
<dbReference type="InterPro" id="IPR035234">
    <property type="entry name" value="IgGFc-bd_N"/>
</dbReference>
<dbReference type="SUPFAM" id="SSF49265">
    <property type="entry name" value="Fibronectin type III"/>
    <property type="match status" value="1"/>
</dbReference>
<feature type="domain" description="PKD" evidence="6">
    <location>
        <begin position="1502"/>
        <end position="1550"/>
    </location>
</feature>
<dbReference type="PANTHER" id="PTHR46730">
    <property type="entry name" value="POLYCYSTIN-1"/>
    <property type="match status" value="1"/>
</dbReference>
<sequence>MRKEMMSRLMKSNLLALLILITTIVQVNAQVLATYPLRNANTAVGNTPAGEAWPAQTNTNVNAQKAIFGSQIENTNANSTGSRIQQTNDISYWPGTATDDWHVDFPVSPKTGFDLGITGIEFVVNNNSINSAQNIYVYPHFQVNGSGAWVPMGSPLVISSTTTGVVTSNFQEQFYNGNSYVIRLYLYATNTSRDRRNDNFRMYMFKVNGTTIAPPSVAPTATTLTATKSVTLPKFEATATGSYLTGASYHAVKEKGFVWAVQGTTPTVDLSTKLIDNTSAAGAINGTITGLTPNTNYCVRAFIRTQAAVIYGSQICFKTDDYAKPVVKTNLLTPADLFSNRAQIGGTIPDYGGYPITEKGVLWYAKATPGTVTKIIMGTGADAFSDFLKGLRPNTEYCYKAYATNQLGTTEGDEVCFTTTAPVPVLAAIPGSLDYGENVLGGSPITLTYNLKGEFLSPASGNILITVPAGYRMALSASGPWTTGPGTLTVPYNVSGINRLIYVQLPTATFGTFTGTITHSGGGVTNDNADKVALKGSITQSPDEISNVGTEFWTGFGYQERQDQRAGDAAETKMSIYISNSGTTAVSATVALPGMTAPGWPKTVTVAPGSVAEVTGFPTGDATNIFNPSNLPDTRLYFTGVTDRGIKITSSAPVSVWMHTYTTNNSAAAAMLFPTNTWGNKYTVQAYGGTSNNSNPNSFFFVIAKDDNTLIEFTPSNPILANIVGRRGQNGDGTLFNEGHTASQILYQKDQTYQLTLNAGQIFNAMGFIQGNVGLDLTGSSVQVVCDPNKPASEADKKIAVFAGNGRVLVKSTDCGPAGDGSDHLIQQMFPTVAWGTKYLTAPTKKMEYNYFRVFVNDPATVVNVKGANKGTLVNNLYYQFNSNLPLEIESDKPINVNQFIIQGSCKSSSVGNSANGDPEMIIISPVQQAINKVTVYSAGIKKNGATNASTGNYINVIIPKEGVQTFKLNNIDYNSTTTVDIGNASNLAGFGSQMVLLKDAFKVHPQNADYMYATFKVNQGQSTSLSSTVAFNAIAYGMGDGESYGYNAGTALRNLSSIKISDNPFGKDTSSTIVRTCKDNPVKLKIALPHPKSQVERVVWDPGNDPRISPLGAIEGAKVGNVATSTGVITEDGRDFNIYESPIEYKFSELGTYRFTVTAYGTFQSDCGGRDVQNIMVVVGRDNIAIDFVPPSCGASTIEFKDKTEPMAGTTIKTWAWEFGDPASGSQNGSTQQNPAAHNFDLTKGGPQYWIKLTTTNSVGCFSKDSILVDFSGGIEALFQANKDSICPGDNIAVTDFSTSNGSNGTITEWHWDFGDGEANSKYTGRVGSVTPPAHTYTKEGVFKLTLQVVTNLGCKSIVVDTNIVVKPKPVPNFDLPAGVCIPGVTLFKNTTTVGGTSLPAGTKYTWNFGDPTSSANTATTVDGTHEYTQAPPVNPGYFDVKLDVVSDFGCTASVTKQLRDVFAPPTANFTLPSNGEVCLKTDADFVSTSIVSANQAISKYEWDFGDASPVKTGASVKHAYDLAGTYTVKLTVTTDKGCMSTVQKQIIVAPAPIADFTISTINCVNYDIQFSDKSTATAKPITQWQWRFGDGNTATGQVATHKYAAEGTFAVSLQVFTAAGCASNVKEVTIAVKPSPIANFDLPQNICLPGTATFKNTTTVEGTRLPAGTSYTWNFDDAGANATTVDGTHLYNQGKTGGYNVKLTATSVNGCIGEVTKNITNLYAPPTADFTLPATSCLNSEVAFADQSSGENQTITKWNWKFGDANNSMNTTTGAPKFTYNLTGTYNVSLEVESDKGCKSAVVAKNITVTPLPVPSFTLPGSCLDGNSVTFINTSTIQGQTVNDMTYVWHFGNPNAGTGNTSTAINGVHQYTTPGTYNITLTAKSAFGCEVTSQVVAFEVAGSKPLPDFAVTNSGALCSNVEVEIVNKTTIAVGTLKRIDIYWDYANSPATVVTDNNPVADKAYKHAYPAVNTDRTYTVRFVAYSGTTCSEVIQKQITVRATPELVFAAQPGICFEATAKGLTTANAASEKNGIAGVFAYSGPGIEPDGAGGYRFNPANSGGYNLNGYTVTATFTSNNGCIATATATQVVYPTPVAKWETDGNICKDNVVKFLDKSSAVEATGDITKWVWSFGNSQAASTENPSAIFNAAQDYQVTLISTSARGCVSAPYTAALTVNPLPEVSITMPADNLCLPNVLAKFSNNTTIADGSEASLKYQWYFGDGSTSANKEGEHTYTSLPTTPYRVQLVATSNKGCVDSLRTRLTLDNLYSPPIARFTANVTEICVADSILFTDNSSGVSGAITGWNWNLGNNAVSDDQIFWQPYPSSGHFTATLNVENDKGCKATSSIVIKVNSYPDIELPDEIWVRANAPQVLNPKVTDVQSNVTYLWSPTENINNPVVKNPTVILTENKEYIFTVTNGANGCSASKNLLVNILQEVVPPNAFSPNGDGINDTWIIKHLVNYSNVKVEVFDRYGRVVWQTTGYNTPWDGTTNGKPLPTGVYYYVIGFGTGYEVIKGSVSLIR</sequence>
<proteinExistence type="predicted"/>
<name>A0ABT4UMZ5_9BACT</name>
<comment type="caution">
    <text evidence="8">The sequence shown here is derived from an EMBL/GenBank/DDBJ whole genome shotgun (WGS) entry which is preliminary data.</text>
</comment>
<feature type="domain" description="PKD" evidence="6">
    <location>
        <begin position="1553"/>
        <end position="1639"/>
    </location>
</feature>
<dbReference type="PROSITE" id="PS50853">
    <property type="entry name" value="FN3"/>
    <property type="match status" value="1"/>
</dbReference>
<evidence type="ECO:0000313" key="9">
    <source>
        <dbReference type="Proteomes" id="UP001210231"/>
    </source>
</evidence>
<feature type="domain" description="PKD" evidence="6">
    <location>
        <begin position="2274"/>
        <end position="2354"/>
    </location>
</feature>
<dbReference type="InterPro" id="IPR022409">
    <property type="entry name" value="PKD/Chitinase_dom"/>
</dbReference>
<dbReference type="Pfam" id="PF18911">
    <property type="entry name" value="PKD_4"/>
    <property type="match status" value="9"/>
</dbReference>
<dbReference type="EMBL" id="JAQGEF010000014">
    <property type="protein sequence ID" value="MDA3615538.1"/>
    <property type="molecule type" value="Genomic_DNA"/>
</dbReference>
<evidence type="ECO:0000256" key="2">
    <source>
        <dbReference type="ARBA" id="ARBA00022692"/>
    </source>
</evidence>
<organism evidence="8 9">
    <name type="scientific">Polluticaenibacter yanchengensis</name>
    <dbReference type="NCBI Taxonomy" id="3014562"/>
    <lineage>
        <taxon>Bacteria</taxon>
        <taxon>Pseudomonadati</taxon>
        <taxon>Bacteroidota</taxon>
        <taxon>Chitinophagia</taxon>
        <taxon>Chitinophagales</taxon>
        <taxon>Chitinophagaceae</taxon>
        <taxon>Polluticaenibacter</taxon>
    </lineage>
</organism>
<feature type="domain" description="Fibronectin type-III" evidence="7">
    <location>
        <begin position="327"/>
        <end position="423"/>
    </location>
</feature>
<evidence type="ECO:0000256" key="4">
    <source>
        <dbReference type="ARBA" id="ARBA00022989"/>
    </source>
</evidence>
<dbReference type="CDD" id="cd00146">
    <property type="entry name" value="PKD"/>
    <property type="match status" value="7"/>
</dbReference>
<dbReference type="PANTHER" id="PTHR46730:SF4">
    <property type="entry name" value="POLYCYSTIC KIDNEY DISEASE PROTEIN 1-LIKE 1"/>
    <property type="match status" value="1"/>
</dbReference>
<dbReference type="SMART" id="SM00089">
    <property type="entry name" value="PKD"/>
    <property type="match status" value="9"/>
</dbReference>
<feature type="domain" description="PKD" evidence="6">
    <location>
        <begin position="1304"/>
        <end position="1355"/>
    </location>
</feature>
<feature type="domain" description="PKD" evidence="6">
    <location>
        <begin position="2122"/>
        <end position="2178"/>
    </location>
</feature>
<protein>
    <submittedName>
        <fullName evidence="8">PKD domain-containing protein</fullName>
    </submittedName>
</protein>
<feature type="domain" description="PKD" evidence="6">
    <location>
        <begin position="1842"/>
        <end position="1896"/>
    </location>
</feature>
<dbReference type="InterPro" id="IPR003961">
    <property type="entry name" value="FN3_dom"/>
</dbReference>